<dbReference type="EMBL" id="JASSZA010000007">
    <property type="protein sequence ID" value="KAK2105517.1"/>
    <property type="molecule type" value="Genomic_DNA"/>
</dbReference>
<keyword evidence="2" id="KW-1185">Reference proteome</keyword>
<protein>
    <submittedName>
        <fullName evidence="1">Uncharacterized protein</fullName>
    </submittedName>
</protein>
<feature type="non-terminal residue" evidence="1">
    <location>
        <position position="1"/>
    </location>
</feature>
<feature type="non-terminal residue" evidence="1">
    <location>
        <position position="107"/>
    </location>
</feature>
<name>A0ABQ9VAU3_SAGOE</name>
<reference evidence="1 2" key="1">
    <citation type="submission" date="2023-05" db="EMBL/GenBank/DDBJ databases">
        <title>B98-5 Cell Line De Novo Hybrid Assembly: An Optical Mapping Approach.</title>
        <authorList>
            <person name="Kananen K."/>
            <person name="Auerbach J.A."/>
            <person name="Kautto E."/>
            <person name="Blachly J.S."/>
        </authorList>
    </citation>
    <scope>NUCLEOTIDE SEQUENCE [LARGE SCALE GENOMIC DNA]</scope>
    <source>
        <strain evidence="1">B95-8</strain>
        <tissue evidence="1">Cell line</tissue>
    </source>
</reference>
<organism evidence="1 2">
    <name type="scientific">Saguinus oedipus</name>
    <name type="common">Cotton-top tamarin</name>
    <name type="synonym">Oedipomidas oedipus</name>
    <dbReference type="NCBI Taxonomy" id="9490"/>
    <lineage>
        <taxon>Eukaryota</taxon>
        <taxon>Metazoa</taxon>
        <taxon>Chordata</taxon>
        <taxon>Craniata</taxon>
        <taxon>Vertebrata</taxon>
        <taxon>Euteleostomi</taxon>
        <taxon>Mammalia</taxon>
        <taxon>Eutheria</taxon>
        <taxon>Euarchontoglires</taxon>
        <taxon>Primates</taxon>
        <taxon>Haplorrhini</taxon>
        <taxon>Platyrrhini</taxon>
        <taxon>Cebidae</taxon>
        <taxon>Callitrichinae</taxon>
        <taxon>Saguinus</taxon>
    </lineage>
</organism>
<evidence type="ECO:0000313" key="2">
    <source>
        <dbReference type="Proteomes" id="UP001266305"/>
    </source>
</evidence>
<comment type="caution">
    <text evidence="1">The sequence shown here is derived from an EMBL/GenBank/DDBJ whole genome shotgun (WGS) entry which is preliminary data.</text>
</comment>
<dbReference type="Proteomes" id="UP001266305">
    <property type="component" value="Unassembled WGS sequence"/>
</dbReference>
<gene>
    <name evidence="1" type="ORF">P7K49_015031</name>
</gene>
<sequence>RGSSTPRPGKAAAVIIDWWVRAKNSEQGPSEPCRDNPVTDSSPVTESVFRKEIFHFAHGFDKNSSKTVLTLHKNDQYFSPTEQSRQNPRNLWASCRQAADKDFPLPG</sequence>
<accession>A0ABQ9VAU3</accession>
<evidence type="ECO:0000313" key="1">
    <source>
        <dbReference type="EMBL" id="KAK2105517.1"/>
    </source>
</evidence>
<proteinExistence type="predicted"/>